<proteinExistence type="predicted"/>
<sequence length="240" mass="26771">MSQFTTGDVAFLLEWHRFDEGKRAMLERLNPAQYMKGACGHPVIVLKKTASHALVTTVSAHGSAPWNNWQAPWTSGRHYARVADHFRSFAGTQRPNSRREFLRLSKGAWPKPKSSFVHVENVLLVPLFALGDFTKPKCWERDGTILHVSPTSMHDLIMHIQVANPKWLELLGRLEFLAVKKPKAITTKQQPPVPPPPPPPLLLPSPPPTPPTPPAAMPAPPPQPASESGWTEVVKKKKKR</sequence>
<feature type="compositionally biased region" description="Pro residues" evidence="1">
    <location>
        <begin position="191"/>
        <end position="224"/>
    </location>
</feature>
<dbReference type="RefSeq" id="XP_062691126.1">
    <property type="nucleotide sequence ID" value="XM_062840937.1"/>
</dbReference>
<feature type="region of interest" description="Disordered" evidence="1">
    <location>
        <begin position="185"/>
        <end position="240"/>
    </location>
</feature>
<dbReference type="GeneID" id="87878559"/>
<evidence type="ECO:0000256" key="1">
    <source>
        <dbReference type="SAM" id="MobiDB-lite"/>
    </source>
</evidence>
<name>A0AAJ0MPM4_9PEZI</name>
<protein>
    <submittedName>
        <fullName evidence="2">Uncharacterized protein</fullName>
    </submittedName>
</protein>
<gene>
    <name evidence="2" type="ORF">B0T23DRAFT_445822</name>
</gene>
<accession>A0AAJ0MPM4</accession>
<dbReference type="EMBL" id="JAULSX010000006">
    <property type="protein sequence ID" value="KAK3489419.1"/>
    <property type="molecule type" value="Genomic_DNA"/>
</dbReference>
<organism evidence="2 3">
    <name type="scientific">Neurospora hispaniola</name>
    <dbReference type="NCBI Taxonomy" id="588809"/>
    <lineage>
        <taxon>Eukaryota</taxon>
        <taxon>Fungi</taxon>
        <taxon>Dikarya</taxon>
        <taxon>Ascomycota</taxon>
        <taxon>Pezizomycotina</taxon>
        <taxon>Sordariomycetes</taxon>
        <taxon>Sordariomycetidae</taxon>
        <taxon>Sordariales</taxon>
        <taxon>Sordariaceae</taxon>
        <taxon>Neurospora</taxon>
    </lineage>
</organism>
<keyword evidence="3" id="KW-1185">Reference proteome</keyword>
<comment type="caution">
    <text evidence="2">The sequence shown here is derived from an EMBL/GenBank/DDBJ whole genome shotgun (WGS) entry which is preliminary data.</text>
</comment>
<evidence type="ECO:0000313" key="3">
    <source>
        <dbReference type="Proteomes" id="UP001285908"/>
    </source>
</evidence>
<evidence type="ECO:0000313" key="2">
    <source>
        <dbReference type="EMBL" id="KAK3489419.1"/>
    </source>
</evidence>
<reference evidence="2 3" key="1">
    <citation type="journal article" date="2023" name="Mol. Phylogenet. Evol.">
        <title>Genome-scale phylogeny and comparative genomics of the fungal order Sordariales.</title>
        <authorList>
            <person name="Hensen N."/>
            <person name="Bonometti L."/>
            <person name="Westerberg I."/>
            <person name="Brannstrom I.O."/>
            <person name="Guillou S."/>
            <person name="Cros-Aarteil S."/>
            <person name="Calhoun S."/>
            <person name="Haridas S."/>
            <person name="Kuo A."/>
            <person name="Mondo S."/>
            <person name="Pangilinan J."/>
            <person name="Riley R."/>
            <person name="LaButti K."/>
            <person name="Andreopoulos B."/>
            <person name="Lipzen A."/>
            <person name="Chen C."/>
            <person name="Yan M."/>
            <person name="Daum C."/>
            <person name="Ng V."/>
            <person name="Clum A."/>
            <person name="Steindorff A."/>
            <person name="Ohm R.A."/>
            <person name="Martin F."/>
            <person name="Silar P."/>
            <person name="Natvig D.O."/>
            <person name="Lalanne C."/>
            <person name="Gautier V."/>
            <person name="Ament-Velasquez S.L."/>
            <person name="Kruys A."/>
            <person name="Hutchinson M.I."/>
            <person name="Powell A.J."/>
            <person name="Barry K."/>
            <person name="Miller A.N."/>
            <person name="Grigoriev I.V."/>
            <person name="Debuchy R."/>
            <person name="Gladieux P."/>
            <person name="Hiltunen Thoren M."/>
            <person name="Johannesson H."/>
        </authorList>
    </citation>
    <scope>NUCLEOTIDE SEQUENCE [LARGE SCALE GENOMIC DNA]</scope>
    <source>
        <strain evidence="2 3">FGSC 10403</strain>
    </source>
</reference>
<dbReference type="Proteomes" id="UP001285908">
    <property type="component" value="Unassembled WGS sequence"/>
</dbReference>
<dbReference type="AlphaFoldDB" id="A0AAJ0MPM4"/>